<protein>
    <recommendedName>
        <fullName evidence="4 7">Signal peptidase I</fullName>
        <ecNumber evidence="3 7">3.4.21.89</ecNumber>
    </recommendedName>
</protein>
<proteinExistence type="inferred from homology"/>
<comment type="subcellular location">
    <subcellularLocation>
        <location evidence="7">Membrane</location>
        <topology evidence="7">Single-pass type II membrane protein</topology>
    </subcellularLocation>
</comment>
<keyword evidence="7" id="KW-0812">Transmembrane</keyword>
<dbReference type="STRING" id="573321.SAMN04488505_103255"/>
<dbReference type="GO" id="GO:0009003">
    <property type="term" value="F:signal peptidase activity"/>
    <property type="evidence" value="ECO:0007669"/>
    <property type="project" value="UniProtKB-EC"/>
</dbReference>
<dbReference type="EC" id="3.4.21.89" evidence="3 7"/>
<dbReference type="Proteomes" id="UP000198984">
    <property type="component" value="Unassembled WGS sequence"/>
</dbReference>
<dbReference type="NCBIfam" id="TIGR02227">
    <property type="entry name" value="sigpep_I_bact"/>
    <property type="match status" value="2"/>
</dbReference>
<feature type="domain" description="Peptidase S26" evidence="8">
    <location>
        <begin position="295"/>
        <end position="376"/>
    </location>
</feature>
<evidence type="ECO:0000256" key="4">
    <source>
        <dbReference type="ARBA" id="ARBA00019232"/>
    </source>
</evidence>
<dbReference type="EMBL" id="FOBB01000003">
    <property type="protein sequence ID" value="SEM05648.1"/>
    <property type="molecule type" value="Genomic_DNA"/>
</dbReference>
<keyword evidence="7" id="KW-0645">Protease</keyword>
<dbReference type="InterPro" id="IPR036286">
    <property type="entry name" value="LexA/Signal_pep-like_sf"/>
</dbReference>
<gene>
    <name evidence="9" type="ORF">SAMN04488505_103255</name>
</gene>
<evidence type="ECO:0000256" key="5">
    <source>
        <dbReference type="ARBA" id="ARBA00022801"/>
    </source>
</evidence>
<sequence>MKFPAWKKRPTPEKPKKSKLREWLDAGIFAIIAATVIRTFIFEAYCIPSGSMERTLLVNDYLFVSKISYGPRIPMTPLAIPLVHNKMPFTKYTPSYSTAVEWKYRRLPGFTHIKKNDIVVFNLPEGDTVALEVEESRNYYDLVRRLGHDEVWKRYHILARPVDKRENIIKRCLATAGDTLQIINGIVYVNHQQALIAPESERPYWVQTDGEELNASRMDDLGLIDPAVPGDTAGKYQYNLTRGDVATLQTFRAVKSIQADVDKNRNEDASVFPHDTAYYHWNQDNFGPLVIPQQGQTVAVNRSTIELYRRIITVYEGNRLEERDGKYYINNQPADTYTFKMNYYWMMGDNRHNSLDSRYWGFVPEDHIVGKAWITWLSYGKEGPRWSRFFKAIK</sequence>
<dbReference type="OrthoDB" id="9802919at2"/>
<organism evidence="9 10">
    <name type="scientific">Chitinophaga rupis</name>
    <dbReference type="NCBI Taxonomy" id="573321"/>
    <lineage>
        <taxon>Bacteria</taxon>
        <taxon>Pseudomonadati</taxon>
        <taxon>Bacteroidota</taxon>
        <taxon>Chitinophagia</taxon>
        <taxon>Chitinophagales</taxon>
        <taxon>Chitinophagaceae</taxon>
        <taxon>Chitinophaga</taxon>
    </lineage>
</organism>
<dbReference type="PRINTS" id="PR00727">
    <property type="entry name" value="LEADERPTASE"/>
</dbReference>
<reference evidence="9 10" key="1">
    <citation type="submission" date="2016-10" db="EMBL/GenBank/DDBJ databases">
        <authorList>
            <person name="de Groot N.N."/>
        </authorList>
    </citation>
    <scope>NUCLEOTIDE SEQUENCE [LARGE SCALE GENOMIC DNA]</scope>
    <source>
        <strain evidence="9 10">DSM 21039</strain>
    </source>
</reference>
<evidence type="ECO:0000313" key="10">
    <source>
        <dbReference type="Proteomes" id="UP000198984"/>
    </source>
</evidence>
<dbReference type="Gene3D" id="2.10.109.10">
    <property type="entry name" value="Umud Fragment, subunit A"/>
    <property type="match status" value="2"/>
</dbReference>
<feature type="domain" description="Peptidase S26" evidence="8">
    <location>
        <begin position="21"/>
        <end position="207"/>
    </location>
</feature>
<evidence type="ECO:0000256" key="3">
    <source>
        <dbReference type="ARBA" id="ARBA00013208"/>
    </source>
</evidence>
<dbReference type="PANTHER" id="PTHR43390:SF1">
    <property type="entry name" value="CHLOROPLAST PROCESSING PEPTIDASE"/>
    <property type="match status" value="1"/>
</dbReference>
<comment type="catalytic activity">
    <reaction evidence="1 7">
        <text>Cleavage of hydrophobic, N-terminal signal or leader sequences from secreted and periplasmic proteins.</text>
        <dbReference type="EC" id="3.4.21.89"/>
    </reaction>
</comment>
<dbReference type="Pfam" id="PF10502">
    <property type="entry name" value="Peptidase_S26"/>
    <property type="match status" value="2"/>
</dbReference>
<dbReference type="GO" id="GO:0016020">
    <property type="term" value="C:membrane"/>
    <property type="evidence" value="ECO:0007669"/>
    <property type="project" value="UniProtKB-SubCell"/>
</dbReference>
<dbReference type="InterPro" id="IPR019533">
    <property type="entry name" value="Peptidase_S26"/>
</dbReference>
<name>A0A1H7V9M5_9BACT</name>
<dbReference type="AlphaFoldDB" id="A0A1H7V9M5"/>
<dbReference type="GO" id="GO:0006465">
    <property type="term" value="P:signal peptide processing"/>
    <property type="evidence" value="ECO:0007669"/>
    <property type="project" value="InterPro"/>
</dbReference>
<feature type="transmembrane region" description="Helical" evidence="7">
    <location>
        <begin position="23"/>
        <end position="42"/>
    </location>
</feature>
<dbReference type="InterPro" id="IPR019758">
    <property type="entry name" value="Pept_S26A_signal_pept_1_CS"/>
</dbReference>
<dbReference type="SUPFAM" id="SSF51306">
    <property type="entry name" value="LexA/Signal peptidase"/>
    <property type="match status" value="1"/>
</dbReference>
<feature type="active site" evidence="6">
    <location>
        <position position="51"/>
    </location>
</feature>
<keyword evidence="7" id="KW-0472">Membrane</keyword>
<comment type="similarity">
    <text evidence="2 7">Belongs to the peptidase S26 family.</text>
</comment>
<dbReference type="RefSeq" id="WP_089912715.1">
    <property type="nucleotide sequence ID" value="NZ_FOBB01000003.1"/>
</dbReference>
<feature type="active site" evidence="6">
    <location>
        <position position="170"/>
    </location>
</feature>
<keyword evidence="7" id="KW-1133">Transmembrane helix</keyword>
<dbReference type="InterPro" id="IPR000223">
    <property type="entry name" value="Pept_S26A_signal_pept_1"/>
</dbReference>
<evidence type="ECO:0000259" key="8">
    <source>
        <dbReference type="Pfam" id="PF10502"/>
    </source>
</evidence>
<evidence type="ECO:0000256" key="6">
    <source>
        <dbReference type="PIRSR" id="PIRSR600223-1"/>
    </source>
</evidence>
<evidence type="ECO:0000313" key="9">
    <source>
        <dbReference type="EMBL" id="SEM05648.1"/>
    </source>
</evidence>
<dbReference type="CDD" id="cd06530">
    <property type="entry name" value="S26_SPase_I"/>
    <property type="match status" value="2"/>
</dbReference>
<dbReference type="GO" id="GO:0004252">
    <property type="term" value="F:serine-type endopeptidase activity"/>
    <property type="evidence" value="ECO:0007669"/>
    <property type="project" value="InterPro"/>
</dbReference>
<evidence type="ECO:0000256" key="7">
    <source>
        <dbReference type="RuleBase" id="RU362042"/>
    </source>
</evidence>
<accession>A0A1H7V9M5</accession>
<dbReference type="PROSITE" id="PS00761">
    <property type="entry name" value="SPASE_I_3"/>
    <property type="match status" value="1"/>
</dbReference>
<evidence type="ECO:0000256" key="2">
    <source>
        <dbReference type="ARBA" id="ARBA00009370"/>
    </source>
</evidence>
<keyword evidence="5 7" id="KW-0378">Hydrolase</keyword>
<dbReference type="PANTHER" id="PTHR43390">
    <property type="entry name" value="SIGNAL PEPTIDASE I"/>
    <property type="match status" value="1"/>
</dbReference>
<keyword evidence="10" id="KW-1185">Reference proteome</keyword>
<evidence type="ECO:0000256" key="1">
    <source>
        <dbReference type="ARBA" id="ARBA00000677"/>
    </source>
</evidence>